<dbReference type="InterPro" id="IPR050172">
    <property type="entry name" value="SsuD_RutA_monooxygenase"/>
</dbReference>
<dbReference type="eggNOG" id="COG2141">
    <property type="taxonomic scope" value="Bacteria"/>
</dbReference>
<evidence type="ECO:0000256" key="2">
    <source>
        <dbReference type="ARBA" id="ARBA00022643"/>
    </source>
</evidence>
<organism evidence="6 7">
    <name type="scientific">Pseudomonas cremoricolorata</name>
    <dbReference type="NCBI Taxonomy" id="157783"/>
    <lineage>
        <taxon>Bacteria</taxon>
        <taxon>Pseudomonadati</taxon>
        <taxon>Pseudomonadota</taxon>
        <taxon>Gammaproteobacteria</taxon>
        <taxon>Pseudomonadales</taxon>
        <taxon>Pseudomonadaceae</taxon>
        <taxon>Pseudomonas</taxon>
    </lineage>
</organism>
<evidence type="ECO:0000256" key="3">
    <source>
        <dbReference type="ARBA" id="ARBA00023002"/>
    </source>
</evidence>
<protein>
    <submittedName>
        <fullName evidence="6">Alkanesulfonate monooxygenase</fullName>
    </submittedName>
</protein>
<dbReference type="STRING" id="157783.LK03_18175"/>
<evidence type="ECO:0000256" key="1">
    <source>
        <dbReference type="ARBA" id="ARBA00022630"/>
    </source>
</evidence>
<dbReference type="InterPro" id="IPR036661">
    <property type="entry name" value="Luciferase-like_sf"/>
</dbReference>
<gene>
    <name evidence="6" type="ORF">LK03_18175</name>
</gene>
<dbReference type="KEGG" id="psw:LK03_18175"/>
<dbReference type="Gene3D" id="3.20.20.30">
    <property type="entry name" value="Luciferase-like domain"/>
    <property type="match status" value="1"/>
</dbReference>
<dbReference type="GO" id="GO:0008726">
    <property type="term" value="F:alkanesulfonate monooxygenase activity"/>
    <property type="evidence" value="ECO:0007669"/>
    <property type="project" value="TreeGrafter"/>
</dbReference>
<name>A0A089WR63_9PSED</name>
<keyword evidence="2" id="KW-0288">FMN</keyword>
<evidence type="ECO:0000313" key="6">
    <source>
        <dbReference type="EMBL" id="AIR91076.1"/>
    </source>
</evidence>
<keyword evidence="4 6" id="KW-0503">Monooxygenase</keyword>
<dbReference type="SUPFAM" id="SSF51679">
    <property type="entry name" value="Bacterial luciferase-like"/>
    <property type="match status" value="1"/>
</dbReference>
<sequence>MSVEILGMITATPSSEVDQPLGEAVDPAFVRRFAQAHEAAGFDRVLVGYFSNAAEGVVVSSFVAAATQRLGILLAYRPGVVAPPLAARQLATLDQFSAGRLALNVVSGGNDEDLARDGDYLDHDQRYARTDEYLHALRAIWTACEPVHFDGAFYRFQGASPAVRPEQKPHIPIYFSGSSDAAIAVAAQHADTYMLWGEPLAAVDAHVRRVRAAAQAQGRDPRFSVSFRPIIADTEQAAWRKAAEVLEQVREQRSKLGLPLHDHQPENVGSQRLLAAAQQGDVLDTRLWTGVAQLTGARWNSTALVGTPEQVAAALGEYYRLGVSTFLIRGFDPLADTVQYGNALIPAIHAHIARLPSLRQAS</sequence>
<accession>A0A089WR63</accession>
<evidence type="ECO:0000259" key="5">
    <source>
        <dbReference type="Pfam" id="PF00296"/>
    </source>
</evidence>
<dbReference type="Pfam" id="PF00296">
    <property type="entry name" value="Bac_luciferase"/>
    <property type="match status" value="1"/>
</dbReference>
<keyword evidence="7" id="KW-1185">Reference proteome</keyword>
<dbReference type="EMBL" id="CP009455">
    <property type="protein sequence ID" value="AIR91076.1"/>
    <property type="molecule type" value="Genomic_DNA"/>
</dbReference>
<proteinExistence type="predicted"/>
<dbReference type="PANTHER" id="PTHR42847">
    <property type="entry name" value="ALKANESULFONATE MONOOXYGENASE"/>
    <property type="match status" value="1"/>
</dbReference>
<dbReference type="InterPro" id="IPR011251">
    <property type="entry name" value="Luciferase-like_dom"/>
</dbReference>
<dbReference type="GO" id="GO:0046306">
    <property type="term" value="P:alkanesulfonate catabolic process"/>
    <property type="evidence" value="ECO:0007669"/>
    <property type="project" value="TreeGrafter"/>
</dbReference>
<reference evidence="6 7" key="1">
    <citation type="submission" date="2014-09" db="EMBL/GenBank/DDBJ databases">
        <authorList>
            <person name="Chan K.-G."/>
        </authorList>
    </citation>
    <scope>NUCLEOTIDE SEQUENCE [LARGE SCALE GENOMIC DNA]</scope>
    <source>
        <strain evidence="6 7">ND07</strain>
    </source>
</reference>
<feature type="domain" description="Luciferase-like" evidence="5">
    <location>
        <begin position="18"/>
        <end position="324"/>
    </location>
</feature>
<keyword evidence="3" id="KW-0560">Oxidoreductase</keyword>
<dbReference type="AlphaFoldDB" id="A0A089WR63"/>
<dbReference type="Proteomes" id="UP000029493">
    <property type="component" value="Chromosome"/>
</dbReference>
<evidence type="ECO:0000256" key="4">
    <source>
        <dbReference type="ARBA" id="ARBA00023033"/>
    </source>
</evidence>
<dbReference type="CDD" id="cd01094">
    <property type="entry name" value="Alkanesulfonate_monoxygenase"/>
    <property type="match status" value="1"/>
</dbReference>
<keyword evidence="1" id="KW-0285">Flavoprotein</keyword>
<evidence type="ECO:0000313" key="7">
    <source>
        <dbReference type="Proteomes" id="UP000029493"/>
    </source>
</evidence>
<dbReference type="PANTHER" id="PTHR42847:SF9">
    <property type="entry name" value="BLL6451 PROTEIN"/>
    <property type="match status" value="1"/>
</dbReference>